<accession>B5IGZ2</accession>
<name>B5IGZ2_ACIB4</name>
<dbReference type="HOGENOM" id="CLU_091588_2_2_2"/>
<dbReference type="PANTHER" id="PTHR42831:SF1">
    <property type="entry name" value="FE-S PROTEIN MATURATION AUXILIARY FACTOR YITW"/>
    <property type="match status" value="1"/>
</dbReference>
<evidence type="ECO:0000313" key="3">
    <source>
        <dbReference type="Proteomes" id="UP000001400"/>
    </source>
</evidence>
<dbReference type="InterPro" id="IPR002744">
    <property type="entry name" value="MIP18-like"/>
</dbReference>
<dbReference type="InterPro" id="IPR034904">
    <property type="entry name" value="FSCA_dom_sf"/>
</dbReference>
<organism evidence="2 3">
    <name type="scientific">Aciduliprofundum boonei (strain DSM 19572 / T469)</name>
    <dbReference type="NCBI Taxonomy" id="439481"/>
    <lineage>
        <taxon>Archaea</taxon>
        <taxon>Methanobacteriati</taxon>
        <taxon>Thermoplasmatota</taxon>
        <taxon>DHVE2 group</taxon>
        <taxon>Candidatus Aciduliprofundum</taxon>
    </lineage>
</organism>
<dbReference type="KEGG" id="abi:Aboo_0909"/>
<dbReference type="Proteomes" id="UP000001400">
    <property type="component" value="Chromosome"/>
</dbReference>
<dbReference type="eggNOG" id="arCOG01845">
    <property type="taxonomic scope" value="Archaea"/>
</dbReference>
<dbReference type="OrthoDB" id="371709at2157"/>
<dbReference type="RefSeq" id="WP_008086410.1">
    <property type="nucleotide sequence ID" value="NC_013926.1"/>
</dbReference>
<keyword evidence="3" id="KW-1185">Reference proteome</keyword>
<dbReference type="EMBL" id="CP001941">
    <property type="protein sequence ID" value="ADD08718.1"/>
    <property type="molecule type" value="Genomic_DNA"/>
</dbReference>
<dbReference type="SUPFAM" id="SSF117916">
    <property type="entry name" value="Fe-S cluster assembly (FSCA) domain-like"/>
    <property type="match status" value="1"/>
</dbReference>
<dbReference type="GeneID" id="8827862"/>
<dbReference type="Gene3D" id="3.30.300.130">
    <property type="entry name" value="Fe-S cluster assembly (FSCA)"/>
    <property type="match status" value="1"/>
</dbReference>
<evidence type="ECO:0000313" key="2">
    <source>
        <dbReference type="EMBL" id="ADD08718.1"/>
    </source>
</evidence>
<feature type="domain" description="MIP18 family-like" evidence="1">
    <location>
        <begin position="4"/>
        <end position="78"/>
    </location>
</feature>
<reference evidence="2" key="1">
    <citation type="submission" date="2010-02" db="EMBL/GenBank/DDBJ databases">
        <title>Complete sequence of Aciduliprofundum boonei T469.</title>
        <authorList>
            <consortium name="US DOE Joint Genome Institute"/>
            <person name="Lucas S."/>
            <person name="Copeland A."/>
            <person name="Lapidus A."/>
            <person name="Cheng J.-F."/>
            <person name="Bruce D."/>
            <person name="Goodwin L."/>
            <person name="Pitluck S."/>
            <person name="Saunders E."/>
            <person name="Detter J.C."/>
            <person name="Han C."/>
            <person name="Tapia R."/>
            <person name="Land M."/>
            <person name="Hauser L."/>
            <person name="Kyrpides N."/>
            <person name="Mikhailova N."/>
            <person name="Flores G."/>
            <person name="Reysenbach A.-L."/>
            <person name="Woyke T."/>
        </authorList>
    </citation>
    <scope>NUCLEOTIDE SEQUENCE</scope>
    <source>
        <strain evidence="2">T469</strain>
    </source>
</reference>
<dbReference type="PANTHER" id="PTHR42831">
    <property type="entry name" value="FE-S PROTEIN MATURATION AUXILIARY FACTOR YITW"/>
    <property type="match status" value="1"/>
</dbReference>
<gene>
    <name evidence="2" type="ordered locus">Aboo_0909</name>
</gene>
<protein>
    <recommendedName>
        <fullName evidence="1">MIP18 family-like domain-containing protein</fullName>
    </recommendedName>
</protein>
<dbReference type="Pfam" id="PF01883">
    <property type="entry name" value="FeS_assembly_P"/>
    <property type="match status" value="1"/>
</dbReference>
<sequence length="99" mass="11066">MVTEKEVWNALKKAIDFELGVDVVNLGLIYEVKVIDGKKVYIKMTLTTPTCPLANAIIADVYRHVKSLEGVEDVDIEVTFDPPWSPDMMSPEAKKLLGM</sequence>
<proteinExistence type="predicted"/>
<evidence type="ECO:0000259" key="1">
    <source>
        <dbReference type="Pfam" id="PF01883"/>
    </source>
</evidence>
<dbReference type="AlphaFoldDB" id="B5IGZ2"/>
<dbReference type="InterPro" id="IPR052339">
    <property type="entry name" value="Fe-S_Maturation_MIP18"/>
</dbReference>